<dbReference type="SMART" id="SM00382">
    <property type="entry name" value="AAA"/>
    <property type="match status" value="1"/>
</dbReference>
<dbReference type="NCBIfam" id="NF007090">
    <property type="entry name" value="PRK09544.1"/>
    <property type="match status" value="1"/>
</dbReference>
<dbReference type="InterPro" id="IPR017871">
    <property type="entry name" value="ABC_transporter-like_CS"/>
</dbReference>
<dbReference type="GO" id="GO:0006829">
    <property type="term" value="P:zinc ion transport"/>
    <property type="evidence" value="ECO:0007669"/>
    <property type="project" value="UniProtKB-KW"/>
</dbReference>
<evidence type="ECO:0000256" key="8">
    <source>
        <dbReference type="ARBA" id="ARBA00023065"/>
    </source>
</evidence>
<dbReference type="PANTHER" id="PTHR42734">
    <property type="entry name" value="METAL TRANSPORT SYSTEM ATP-BINDING PROTEIN TM_0124-RELATED"/>
    <property type="match status" value="1"/>
</dbReference>
<keyword evidence="1" id="KW-0813">Transport</keyword>
<dbReference type="Pfam" id="PF00005">
    <property type="entry name" value="ABC_tran"/>
    <property type="match status" value="1"/>
</dbReference>
<feature type="domain" description="ABC transporter" evidence="10">
    <location>
        <begin position="32"/>
        <end position="247"/>
    </location>
</feature>
<dbReference type="Gene3D" id="3.40.50.300">
    <property type="entry name" value="P-loop containing nucleotide triphosphate hydrolases"/>
    <property type="match status" value="1"/>
</dbReference>
<dbReference type="InterPro" id="IPR050153">
    <property type="entry name" value="Metal_Ion_Import_ABC"/>
</dbReference>
<dbReference type="InterPro" id="IPR027417">
    <property type="entry name" value="P-loop_NTPase"/>
</dbReference>
<keyword evidence="6" id="KW-0864">Zinc transport</keyword>
<keyword evidence="2" id="KW-1003">Cell membrane</keyword>
<dbReference type="KEGG" id="btre:F542_11940"/>
<dbReference type="InterPro" id="IPR003593">
    <property type="entry name" value="AAA+_ATPase"/>
</dbReference>
<evidence type="ECO:0000313" key="12">
    <source>
        <dbReference type="Proteomes" id="UP000019091"/>
    </source>
</evidence>
<dbReference type="AlphaFoldDB" id="A0A4V7IAB6"/>
<dbReference type="SUPFAM" id="SSF52540">
    <property type="entry name" value="P-loop containing nucleoside triphosphate hydrolases"/>
    <property type="match status" value="1"/>
</dbReference>
<evidence type="ECO:0000313" key="11">
    <source>
        <dbReference type="EMBL" id="AHG81912.1"/>
    </source>
</evidence>
<keyword evidence="7" id="KW-1278">Translocase</keyword>
<organism evidence="11 12">
    <name type="scientific">Bibersteinia trehalosi USDA-ARS-USMARC-188</name>
    <dbReference type="NCBI Taxonomy" id="1263829"/>
    <lineage>
        <taxon>Bacteria</taxon>
        <taxon>Pseudomonadati</taxon>
        <taxon>Pseudomonadota</taxon>
        <taxon>Gammaproteobacteria</taxon>
        <taxon>Pasteurellales</taxon>
        <taxon>Pasteurellaceae</taxon>
        <taxon>Bibersteinia</taxon>
    </lineage>
</organism>
<dbReference type="InterPro" id="IPR003439">
    <property type="entry name" value="ABC_transporter-like_ATP-bd"/>
</dbReference>
<dbReference type="Proteomes" id="UP000019091">
    <property type="component" value="Chromosome"/>
</dbReference>
<keyword evidence="4" id="KW-0862">Zinc</keyword>
<sequence length="276" mass="31010">MFYIHKKFIAMKIQRIRAEISPTKVEKAEPLLRLEQINVTFGEQSILENINLSIYPNSITTIVGPNGGGKSTLLKVLLKLQRANSGNIWHSKGLKIGYVPQKLHLDYSIPITVAKFLALKPNSSKSDIQQALALFNITHLSQNSMQKLSGGELQRVLLARAILDRPQLLVLDEPMQGVDITGQTELYQLLNKTREWLNCAILMVSHDLNIVMANTDEVLCINRHICCAGSPETVTGDPSFIHFFGDQFANNVAFYSHHHNHHHDLHGDVCHGQCRH</sequence>
<protein>
    <submittedName>
        <fullName evidence="11">Zinc import ATP-binding protein ZnuC</fullName>
    </submittedName>
</protein>
<accession>A0A4V7IAB6</accession>
<dbReference type="PROSITE" id="PS50893">
    <property type="entry name" value="ABC_TRANSPORTER_2"/>
    <property type="match status" value="1"/>
</dbReference>
<gene>
    <name evidence="11" type="ORF">F542_11940</name>
</gene>
<dbReference type="GO" id="GO:0005524">
    <property type="term" value="F:ATP binding"/>
    <property type="evidence" value="ECO:0007669"/>
    <property type="project" value="UniProtKB-KW"/>
</dbReference>
<dbReference type="GO" id="GO:0016887">
    <property type="term" value="F:ATP hydrolysis activity"/>
    <property type="evidence" value="ECO:0007669"/>
    <property type="project" value="InterPro"/>
</dbReference>
<evidence type="ECO:0000256" key="6">
    <source>
        <dbReference type="ARBA" id="ARBA00022906"/>
    </source>
</evidence>
<reference evidence="11 12" key="1">
    <citation type="journal article" date="2014" name="Genome Announc.">
        <title>Complete Closed Genome Sequences of Three Bibersteinia trehalosi Nasopharyngeal Isolates from Cattle with Shipping Fever.</title>
        <authorList>
            <person name="Harhay G.P."/>
            <person name="McVey D.S."/>
            <person name="Koren S."/>
            <person name="Phillippy A.M."/>
            <person name="Bono J."/>
            <person name="Harhay D.M."/>
            <person name="Clawson M.L."/>
            <person name="Heaton M.P."/>
            <person name="Chitko-McKown C.G."/>
            <person name="Korlach J."/>
            <person name="Smith T.P."/>
        </authorList>
    </citation>
    <scope>NUCLEOTIDE SEQUENCE [LARGE SCALE GENOMIC DNA]</scope>
    <source>
        <strain evidence="11 12">USDA-ARS-USMARC-188</strain>
    </source>
</reference>
<evidence type="ECO:0000256" key="9">
    <source>
        <dbReference type="ARBA" id="ARBA00023136"/>
    </source>
</evidence>
<evidence type="ECO:0000256" key="2">
    <source>
        <dbReference type="ARBA" id="ARBA00022475"/>
    </source>
</evidence>
<keyword evidence="3" id="KW-0547">Nucleotide-binding</keyword>
<dbReference type="GO" id="GO:0010043">
    <property type="term" value="P:response to zinc ion"/>
    <property type="evidence" value="ECO:0007669"/>
    <property type="project" value="TreeGrafter"/>
</dbReference>
<proteinExistence type="predicted"/>
<evidence type="ECO:0000256" key="3">
    <source>
        <dbReference type="ARBA" id="ARBA00022741"/>
    </source>
</evidence>
<keyword evidence="9" id="KW-0472">Membrane</keyword>
<evidence type="ECO:0000256" key="5">
    <source>
        <dbReference type="ARBA" id="ARBA00022840"/>
    </source>
</evidence>
<keyword evidence="8" id="KW-0406">Ion transport</keyword>
<evidence type="ECO:0000256" key="1">
    <source>
        <dbReference type="ARBA" id="ARBA00022448"/>
    </source>
</evidence>
<name>A0A4V7IAB6_BIBTR</name>
<evidence type="ECO:0000256" key="4">
    <source>
        <dbReference type="ARBA" id="ARBA00022833"/>
    </source>
</evidence>
<dbReference type="EMBL" id="CP006954">
    <property type="protein sequence ID" value="AHG81912.1"/>
    <property type="molecule type" value="Genomic_DNA"/>
</dbReference>
<keyword evidence="5 11" id="KW-0067">ATP-binding</keyword>
<dbReference type="PROSITE" id="PS00211">
    <property type="entry name" value="ABC_TRANSPORTER_1"/>
    <property type="match status" value="1"/>
</dbReference>
<evidence type="ECO:0000259" key="10">
    <source>
        <dbReference type="PROSITE" id="PS50893"/>
    </source>
</evidence>
<evidence type="ECO:0000256" key="7">
    <source>
        <dbReference type="ARBA" id="ARBA00022967"/>
    </source>
</evidence>
<dbReference type="FunFam" id="3.40.50.300:FF:000392">
    <property type="entry name" value="Zinc import ATP-binding protein ZnuC"/>
    <property type="match status" value="1"/>
</dbReference>
<dbReference type="PANTHER" id="PTHR42734:SF9">
    <property type="entry name" value="ZINC IMPORT ATP-BINDING PROTEIN ZNUC"/>
    <property type="match status" value="1"/>
</dbReference>